<accession>A0A2U2PBV3</accession>
<evidence type="ECO:0000313" key="3">
    <source>
        <dbReference type="Proteomes" id="UP000245647"/>
    </source>
</evidence>
<proteinExistence type="predicted"/>
<protein>
    <submittedName>
        <fullName evidence="2">Porin</fullName>
    </submittedName>
</protein>
<dbReference type="OrthoDB" id="1114561at2"/>
<feature type="chain" id="PRO_5015458609" evidence="1">
    <location>
        <begin position="24"/>
        <end position="358"/>
    </location>
</feature>
<dbReference type="EMBL" id="QEAS01000019">
    <property type="protein sequence ID" value="PWG78886.1"/>
    <property type="molecule type" value="Genomic_DNA"/>
</dbReference>
<organism evidence="2 3">
    <name type="scientific">Pararcticibacter amylolyticus</name>
    <dbReference type="NCBI Taxonomy" id="2173175"/>
    <lineage>
        <taxon>Bacteria</taxon>
        <taxon>Pseudomonadati</taxon>
        <taxon>Bacteroidota</taxon>
        <taxon>Sphingobacteriia</taxon>
        <taxon>Sphingobacteriales</taxon>
        <taxon>Sphingobacteriaceae</taxon>
        <taxon>Pararcticibacter</taxon>
    </lineage>
</organism>
<dbReference type="AlphaFoldDB" id="A0A2U2PBV3"/>
<dbReference type="InterPro" id="IPR011486">
    <property type="entry name" value="BBP2"/>
</dbReference>
<dbReference type="RefSeq" id="WP_109417523.1">
    <property type="nucleotide sequence ID" value="NZ_QEAS01000019.1"/>
</dbReference>
<feature type="signal peptide" evidence="1">
    <location>
        <begin position="1"/>
        <end position="23"/>
    </location>
</feature>
<evidence type="ECO:0000256" key="1">
    <source>
        <dbReference type="SAM" id="SignalP"/>
    </source>
</evidence>
<sequence length="358" mass="38533">MTKILKKFCVLFLLSFSASYVSAQDTTSSSPLQISGSADAYYKYDFAGLKGGVGNIPTSFASENNSVSLGMIDIMLKKATGKASFVGEVSFGPRGQYQSLLNSNGTYDESPGEVSNSFHIQNLYMTYAFTDKFSMTAGYMGTFVGYEVISPVGNFNYSTSYLFTNGPFQNAGIKANYAISDKVGVMVGLFNDWNLYQDFNGVSDFGAQLSLSPVEGWSAYLNVITGPTSGTEFDLTTAYQLTKSFKLGLNAADYSKPNEDDGGFSGVALYPQYAFSDSFALGLRGEYFKRKDVVVGGVTEAGTKVTAFTLSGNIKAGGLTVIPELRLDRDSAEAFLKNNNGDMTKSASQFSLALVYAF</sequence>
<dbReference type="Proteomes" id="UP000245647">
    <property type="component" value="Unassembled WGS sequence"/>
</dbReference>
<comment type="caution">
    <text evidence="2">The sequence shown here is derived from an EMBL/GenBank/DDBJ whole genome shotgun (WGS) entry which is preliminary data.</text>
</comment>
<dbReference type="Pfam" id="PF07642">
    <property type="entry name" value="BBP2"/>
    <property type="match status" value="1"/>
</dbReference>
<evidence type="ECO:0000313" key="2">
    <source>
        <dbReference type="EMBL" id="PWG78886.1"/>
    </source>
</evidence>
<gene>
    <name evidence="2" type="ORF">DDR33_19715</name>
</gene>
<reference evidence="2 3" key="1">
    <citation type="submission" date="2018-04" db="EMBL/GenBank/DDBJ databases">
        <title>Pedobacter chongqingensis sp. nov., isolated from a rottenly hemp rope.</title>
        <authorList>
            <person name="Cai Y."/>
        </authorList>
    </citation>
    <scope>NUCLEOTIDE SEQUENCE [LARGE SCALE GENOMIC DNA]</scope>
    <source>
        <strain evidence="2 3">FJ4-8</strain>
    </source>
</reference>
<keyword evidence="1" id="KW-0732">Signal</keyword>
<dbReference type="SUPFAM" id="SSF56935">
    <property type="entry name" value="Porins"/>
    <property type="match status" value="1"/>
</dbReference>
<name>A0A2U2PBV3_9SPHI</name>
<keyword evidence="3" id="KW-1185">Reference proteome</keyword>